<evidence type="ECO:0000256" key="5">
    <source>
        <dbReference type="SAM" id="Phobius"/>
    </source>
</evidence>
<dbReference type="EMBL" id="OU899034">
    <property type="protein sequence ID" value="CAH1707446.1"/>
    <property type="molecule type" value="Genomic_DNA"/>
</dbReference>
<dbReference type="GO" id="GO:0005739">
    <property type="term" value="C:mitochondrion"/>
    <property type="evidence" value="ECO:0007669"/>
    <property type="project" value="TreeGrafter"/>
</dbReference>
<feature type="transmembrane region" description="Helical" evidence="5">
    <location>
        <begin position="40"/>
        <end position="61"/>
    </location>
</feature>
<dbReference type="GO" id="GO:1905706">
    <property type="term" value="P:regulation of mitochondrial ATP synthesis coupled proton transport"/>
    <property type="evidence" value="ECO:0007669"/>
    <property type="project" value="TreeGrafter"/>
</dbReference>
<protein>
    <submittedName>
        <fullName evidence="6">Uncharacterized protein</fullName>
    </submittedName>
</protein>
<evidence type="ECO:0000256" key="4">
    <source>
        <dbReference type="ARBA" id="ARBA00022691"/>
    </source>
</evidence>
<evidence type="ECO:0000313" key="6">
    <source>
        <dbReference type="EMBL" id="CAH1707446.1"/>
    </source>
</evidence>
<dbReference type="PANTHER" id="PTHR13610:SF9">
    <property type="entry name" value="FI06469P"/>
    <property type="match status" value="1"/>
</dbReference>
<dbReference type="InterPro" id="IPR029063">
    <property type="entry name" value="SAM-dependent_MTases_sf"/>
</dbReference>
<accession>A0A9P0NA61</accession>
<keyword evidence="4" id="KW-0949">S-adenosyl-L-methionine</keyword>
<evidence type="ECO:0000313" key="7">
    <source>
        <dbReference type="Proteomes" id="UP001154329"/>
    </source>
</evidence>
<dbReference type="Gene3D" id="3.40.50.150">
    <property type="entry name" value="Vaccinia Virus protein VP39"/>
    <property type="match status" value="1"/>
</dbReference>
<reference evidence="6" key="2">
    <citation type="submission" date="2022-10" db="EMBL/GenBank/DDBJ databases">
        <authorList>
            <consortium name="ENA_rothamsted_submissions"/>
            <consortium name="culmorum"/>
            <person name="King R."/>
        </authorList>
    </citation>
    <scope>NUCLEOTIDE SEQUENCE</scope>
</reference>
<comment type="similarity">
    <text evidence="1">Belongs to the ANT/ATPSC lysine N-methyltransferase family.</text>
</comment>
<dbReference type="GO" id="GO:0016279">
    <property type="term" value="F:protein-lysine N-methyltransferase activity"/>
    <property type="evidence" value="ECO:0007669"/>
    <property type="project" value="InterPro"/>
</dbReference>
<keyword evidence="3" id="KW-0808">Transferase</keyword>
<keyword evidence="5" id="KW-0812">Transmembrane</keyword>
<evidence type="ECO:0000256" key="3">
    <source>
        <dbReference type="ARBA" id="ARBA00022679"/>
    </source>
</evidence>
<dbReference type="OrthoDB" id="66144at2759"/>
<sequence length="218" mass="24295">MNYYNPKTFNMTSDFPIDSNQLFENVQSASNNNNKSLKGLFLVGLTGGISIALSIICYPFISPALRKVCLPYVPATNLQIQNVLHVIKGRKGKLIDLGSGDGRIVMNTAKAGFESVGVELNFWLVLYSRLVAMKSKIQPSPKFIQTDLWKYHLGPFTNVVIFGVEEMMLDLEKKFAAELSEGTVIVACRFPLPNLEPYLVIGTGIDRVWAYRISKSKP</sequence>
<reference evidence="6" key="1">
    <citation type="submission" date="2022-02" db="EMBL/GenBank/DDBJ databases">
        <authorList>
            <person name="King R."/>
        </authorList>
    </citation>
    <scope>NUCLEOTIDE SEQUENCE</scope>
</reference>
<dbReference type="PANTHER" id="PTHR13610">
    <property type="entry name" value="METHYLTRANSFERASE DOMAIN-CONTAINING PROTEIN"/>
    <property type="match status" value="1"/>
</dbReference>
<evidence type="ECO:0000256" key="2">
    <source>
        <dbReference type="ARBA" id="ARBA00022603"/>
    </source>
</evidence>
<keyword evidence="7" id="KW-1185">Reference proteome</keyword>
<organism evidence="6 7">
    <name type="scientific">Aphis gossypii</name>
    <name type="common">Cotton aphid</name>
    <dbReference type="NCBI Taxonomy" id="80765"/>
    <lineage>
        <taxon>Eukaryota</taxon>
        <taxon>Metazoa</taxon>
        <taxon>Ecdysozoa</taxon>
        <taxon>Arthropoda</taxon>
        <taxon>Hexapoda</taxon>
        <taxon>Insecta</taxon>
        <taxon>Pterygota</taxon>
        <taxon>Neoptera</taxon>
        <taxon>Paraneoptera</taxon>
        <taxon>Hemiptera</taxon>
        <taxon>Sternorrhyncha</taxon>
        <taxon>Aphidomorpha</taxon>
        <taxon>Aphidoidea</taxon>
        <taxon>Aphididae</taxon>
        <taxon>Aphidini</taxon>
        <taxon>Aphis</taxon>
        <taxon>Aphis</taxon>
    </lineage>
</organism>
<dbReference type="Proteomes" id="UP001154329">
    <property type="component" value="Chromosome 1"/>
</dbReference>
<dbReference type="AlphaFoldDB" id="A0A9P0NA61"/>
<keyword evidence="2" id="KW-0489">Methyltransferase</keyword>
<proteinExistence type="inferred from homology"/>
<name>A0A9P0NA61_APHGO</name>
<dbReference type="InterPro" id="IPR026170">
    <property type="entry name" value="FAM173A/B"/>
</dbReference>
<gene>
    <name evidence="6" type="ORF">APHIGO_LOCUS22</name>
</gene>
<keyword evidence="5" id="KW-0472">Membrane</keyword>
<dbReference type="GO" id="GO:0032259">
    <property type="term" value="P:methylation"/>
    <property type="evidence" value="ECO:0007669"/>
    <property type="project" value="UniProtKB-KW"/>
</dbReference>
<keyword evidence="5" id="KW-1133">Transmembrane helix</keyword>
<evidence type="ECO:0000256" key="1">
    <source>
        <dbReference type="ARBA" id="ARBA00010633"/>
    </source>
</evidence>
<dbReference type="SUPFAM" id="SSF53335">
    <property type="entry name" value="S-adenosyl-L-methionine-dependent methyltransferases"/>
    <property type="match status" value="1"/>
</dbReference>